<keyword evidence="2" id="KW-1185">Reference proteome</keyword>
<dbReference type="Proteomes" id="UP000838756">
    <property type="component" value="Unassembled WGS sequence"/>
</dbReference>
<reference evidence="1" key="1">
    <citation type="submission" date="2022-03" db="EMBL/GenBank/DDBJ databases">
        <authorList>
            <person name="Lindestad O."/>
        </authorList>
    </citation>
    <scope>NUCLEOTIDE SEQUENCE</scope>
</reference>
<feature type="non-terminal residue" evidence="1">
    <location>
        <position position="46"/>
    </location>
</feature>
<sequence>MAALPAVRSEKDFMDEAAEKLLERNEVIIVPAQNEDGLVSAKSSKK</sequence>
<protein>
    <submittedName>
        <fullName evidence="1">Jg24121 protein</fullName>
    </submittedName>
</protein>
<evidence type="ECO:0000313" key="2">
    <source>
        <dbReference type="Proteomes" id="UP000838756"/>
    </source>
</evidence>
<accession>A0A8S4QXM3</accession>
<dbReference type="AlphaFoldDB" id="A0A8S4QXM3"/>
<dbReference type="OrthoDB" id="7405926at2759"/>
<gene>
    <name evidence="1" type="primary">jg24121</name>
    <name evidence="1" type="ORF">PAEG_LOCUS6093</name>
</gene>
<comment type="caution">
    <text evidence="1">The sequence shown here is derived from an EMBL/GenBank/DDBJ whole genome shotgun (WGS) entry which is preliminary data.</text>
</comment>
<organism evidence="1 2">
    <name type="scientific">Pararge aegeria aegeria</name>
    <dbReference type="NCBI Taxonomy" id="348720"/>
    <lineage>
        <taxon>Eukaryota</taxon>
        <taxon>Metazoa</taxon>
        <taxon>Ecdysozoa</taxon>
        <taxon>Arthropoda</taxon>
        <taxon>Hexapoda</taxon>
        <taxon>Insecta</taxon>
        <taxon>Pterygota</taxon>
        <taxon>Neoptera</taxon>
        <taxon>Endopterygota</taxon>
        <taxon>Lepidoptera</taxon>
        <taxon>Glossata</taxon>
        <taxon>Ditrysia</taxon>
        <taxon>Papilionoidea</taxon>
        <taxon>Nymphalidae</taxon>
        <taxon>Satyrinae</taxon>
        <taxon>Satyrini</taxon>
        <taxon>Parargina</taxon>
        <taxon>Pararge</taxon>
    </lineage>
</organism>
<name>A0A8S4QXM3_9NEOP</name>
<evidence type="ECO:0000313" key="1">
    <source>
        <dbReference type="EMBL" id="CAH2218246.1"/>
    </source>
</evidence>
<dbReference type="EMBL" id="CAKXAJ010019287">
    <property type="protein sequence ID" value="CAH2218246.1"/>
    <property type="molecule type" value="Genomic_DNA"/>
</dbReference>
<proteinExistence type="predicted"/>